<sequence>MPQLMVVTAMNHPRSVRSLNTANEKAQRFLNGDPENIPWPDSDSVFEATVSSIISATSKGFDFDVVFDDDREVKLSCYTFLDEIAQELRDWSLG</sequence>
<organism evidence="1 2">
    <name type="scientific">Labeo rohita</name>
    <name type="common">Indian major carp</name>
    <name type="synonym">Cyprinus rohita</name>
    <dbReference type="NCBI Taxonomy" id="84645"/>
    <lineage>
        <taxon>Eukaryota</taxon>
        <taxon>Metazoa</taxon>
        <taxon>Chordata</taxon>
        <taxon>Craniata</taxon>
        <taxon>Vertebrata</taxon>
        <taxon>Euteleostomi</taxon>
        <taxon>Actinopterygii</taxon>
        <taxon>Neopterygii</taxon>
        <taxon>Teleostei</taxon>
        <taxon>Ostariophysi</taxon>
        <taxon>Cypriniformes</taxon>
        <taxon>Cyprinidae</taxon>
        <taxon>Labeoninae</taxon>
        <taxon>Labeonini</taxon>
        <taxon>Labeo</taxon>
    </lineage>
</organism>
<proteinExistence type="predicted"/>
<keyword evidence="2" id="KW-1185">Reference proteome</keyword>
<name>A0A498LUT9_LABRO</name>
<dbReference type="EMBL" id="QBIY01013145">
    <property type="protein sequence ID" value="RXN11393.1"/>
    <property type="molecule type" value="Genomic_DNA"/>
</dbReference>
<accession>A0A498LUT9</accession>
<comment type="caution">
    <text evidence="1">The sequence shown here is derived from an EMBL/GenBank/DDBJ whole genome shotgun (WGS) entry which is preliminary data.</text>
</comment>
<evidence type="ECO:0000313" key="1">
    <source>
        <dbReference type="EMBL" id="RXN11393.1"/>
    </source>
</evidence>
<dbReference type="AlphaFoldDB" id="A0A498LUT9"/>
<gene>
    <name evidence="1" type="ORF">ROHU_010661</name>
</gene>
<protein>
    <submittedName>
        <fullName evidence="1">Uncharacterized protein</fullName>
    </submittedName>
</protein>
<dbReference type="Proteomes" id="UP000290572">
    <property type="component" value="Unassembled WGS sequence"/>
</dbReference>
<evidence type="ECO:0000313" key="2">
    <source>
        <dbReference type="Proteomes" id="UP000290572"/>
    </source>
</evidence>
<reference evidence="1 2" key="1">
    <citation type="submission" date="2018-03" db="EMBL/GenBank/DDBJ databases">
        <title>Draft genome sequence of Rohu Carp (Labeo rohita).</title>
        <authorList>
            <person name="Das P."/>
            <person name="Kushwaha B."/>
            <person name="Joshi C.G."/>
            <person name="Kumar D."/>
            <person name="Nagpure N.S."/>
            <person name="Sahoo L."/>
            <person name="Das S.P."/>
            <person name="Bit A."/>
            <person name="Patnaik S."/>
            <person name="Meher P.K."/>
            <person name="Jayasankar P."/>
            <person name="Koringa P.G."/>
            <person name="Patel N.V."/>
            <person name="Hinsu A.T."/>
            <person name="Kumar R."/>
            <person name="Pandey M."/>
            <person name="Agarwal S."/>
            <person name="Srivastava S."/>
            <person name="Singh M."/>
            <person name="Iquebal M.A."/>
            <person name="Jaiswal S."/>
            <person name="Angadi U.B."/>
            <person name="Kumar N."/>
            <person name="Raza M."/>
            <person name="Shah T.M."/>
            <person name="Rai A."/>
            <person name="Jena J.K."/>
        </authorList>
    </citation>
    <scope>NUCLEOTIDE SEQUENCE [LARGE SCALE GENOMIC DNA]</scope>
    <source>
        <strain evidence="1">DASCIFA01</strain>
        <tissue evidence="1">Testis</tissue>
    </source>
</reference>